<sequence length="84" mass="9549">MPRGEERRADCSSKPESFQGWKYKALGKFLRAEEMETPGAISRETLCWAEWDTGAVGQTHEERSRVGTVRRGGGPFQRYFILPA</sequence>
<accession>A0AAD7SJU5</accession>
<evidence type="ECO:0000313" key="2">
    <source>
        <dbReference type="Proteomes" id="UP001221898"/>
    </source>
</evidence>
<name>A0AAD7SJU5_9TELE</name>
<organism evidence="1 2">
    <name type="scientific">Aldrovandia affinis</name>
    <dbReference type="NCBI Taxonomy" id="143900"/>
    <lineage>
        <taxon>Eukaryota</taxon>
        <taxon>Metazoa</taxon>
        <taxon>Chordata</taxon>
        <taxon>Craniata</taxon>
        <taxon>Vertebrata</taxon>
        <taxon>Euteleostomi</taxon>
        <taxon>Actinopterygii</taxon>
        <taxon>Neopterygii</taxon>
        <taxon>Teleostei</taxon>
        <taxon>Notacanthiformes</taxon>
        <taxon>Halosauridae</taxon>
        <taxon>Aldrovandia</taxon>
    </lineage>
</organism>
<reference evidence="1" key="1">
    <citation type="journal article" date="2023" name="Science">
        <title>Genome structures resolve the early diversification of teleost fishes.</title>
        <authorList>
            <person name="Parey E."/>
            <person name="Louis A."/>
            <person name="Montfort J."/>
            <person name="Bouchez O."/>
            <person name="Roques C."/>
            <person name="Iampietro C."/>
            <person name="Lluch J."/>
            <person name="Castinel A."/>
            <person name="Donnadieu C."/>
            <person name="Desvignes T."/>
            <person name="Floi Bucao C."/>
            <person name="Jouanno E."/>
            <person name="Wen M."/>
            <person name="Mejri S."/>
            <person name="Dirks R."/>
            <person name="Jansen H."/>
            <person name="Henkel C."/>
            <person name="Chen W.J."/>
            <person name="Zahm M."/>
            <person name="Cabau C."/>
            <person name="Klopp C."/>
            <person name="Thompson A.W."/>
            <person name="Robinson-Rechavi M."/>
            <person name="Braasch I."/>
            <person name="Lecointre G."/>
            <person name="Bobe J."/>
            <person name="Postlethwait J.H."/>
            <person name="Berthelot C."/>
            <person name="Roest Crollius H."/>
            <person name="Guiguen Y."/>
        </authorList>
    </citation>
    <scope>NUCLEOTIDE SEQUENCE</scope>
    <source>
        <strain evidence="1">NC1722</strain>
    </source>
</reference>
<dbReference type="AlphaFoldDB" id="A0AAD7SJU5"/>
<comment type="caution">
    <text evidence="1">The sequence shown here is derived from an EMBL/GenBank/DDBJ whole genome shotgun (WGS) entry which is preliminary data.</text>
</comment>
<evidence type="ECO:0000313" key="1">
    <source>
        <dbReference type="EMBL" id="KAJ8403593.1"/>
    </source>
</evidence>
<proteinExistence type="predicted"/>
<keyword evidence="2" id="KW-1185">Reference proteome</keyword>
<gene>
    <name evidence="1" type="ORF">AAFF_G00349190</name>
</gene>
<dbReference type="EMBL" id="JAINUG010000057">
    <property type="protein sequence ID" value="KAJ8403593.1"/>
    <property type="molecule type" value="Genomic_DNA"/>
</dbReference>
<protein>
    <submittedName>
        <fullName evidence="1">Uncharacterized protein</fullName>
    </submittedName>
</protein>
<dbReference type="Proteomes" id="UP001221898">
    <property type="component" value="Unassembled WGS sequence"/>
</dbReference>